<sequence>MAQSINTALDNYISKLLNLAEQQQTPLQVQYDSAWPSPCYQREVAEGEWVTWQPVKQTETLSFAKLEQALEIELNPQYCEYFTRYFSENLPAAADRGECDLLQVLSATDFERLQENLIGHILMKRRLRQPETLFFGLTSDDDFILTVDNASGAVLLERVGKKSDEVLAEDLTSFIQQLEPRLPA</sequence>
<dbReference type="HAMAP" id="MF_01104">
    <property type="entry name" value="Syd"/>
    <property type="match status" value="1"/>
</dbReference>
<proteinExistence type="inferred from homology"/>
<evidence type="ECO:0000256" key="1">
    <source>
        <dbReference type="ARBA" id="ARBA00022475"/>
    </source>
</evidence>
<name>A0A7S9DW32_9ALTE</name>
<dbReference type="Gene3D" id="3.40.1580.20">
    <property type="entry name" value="Syd protein"/>
    <property type="match status" value="1"/>
</dbReference>
<dbReference type="NCBIfam" id="NF003439">
    <property type="entry name" value="PRK04968.1"/>
    <property type="match status" value="1"/>
</dbReference>
<keyword evidence="2 4" id="KW-0997">Cell inner membrane</keyword>
<dbReference type="RefSeq" id="WP_195810114.1">
    <property type="nucleotide sequence ID" value="NZ_CP064795.1"/>
</dbReference>
<comment type="subcellular location">
    <subcellularLocation>
        <location evidence="4">Cell inner membrane</location>
        <topology evidence="4">Peripheral membrane protein</topology>
        <orientation evidence="4">Cytoplasmic side</orientation>
    </subcellularLocation>
    <text evidence="4">Loosely associated with the cytoplasmic side of the inner membrane, probably via SecY.</text>
</comment>
<evidence type="ECO:0000256" key="4">
    <source>
        <dbReference type="HAMAP-Rule" id="MF_01104"/>
    </source>
</evidence>
<accession>A0A7S9DW32</accession>
<organism evidence="5 6">
    <name type="scientific">Salinimonas marina</name>
    <dbReference type="NCBI Taxonomy" id="2785918"/>
    <lineage>
        <taxon>Bacteria</taxon>
        <taxon>Pseudomonadati</taxon>
        <taxon>Pseudomonadota</taxon>
        <taxon>Gammaproteobacteria</taxon>
        <taxon>Alteromonadales</taxon>
        <taxon>Alteromonadaceae</taxon>
        <taxon>Alteromonas/Salinimonas group</taxon>
        <taxon>Salinimonas</taxon>
    </lineage>
</organism>
<reference evidence="5 6" key="1">
    <citation type="submission" date="2020-11" db="EMBL/GenBank/DDBJ databases">
        <title>Complete genome sequence for Salinimonas sp. strain G2-b.</title>
        <authorList>
            <person name="Park S.-J."/>
        </authorList>
    </citation>
    <scope>NUCLEOTIDE SEQUENCE [LARGE SCALE GENOMIC DNA]</scope>
    <source>
        <strain evidence="5 6">G2-b</strain>
    </source>
</reference>
<evidence type="ECO:0000313" key="6">
    <source>
        <dbReference type="Proteomes" id="UP000595095"/>
    </source>
</evidence>
<dbReference type="KEGG" id="smaa:IT774_12850"/>
<evidence type="ECO:0000313" key="5">
    <source>
        <dbReference type="EMBL" id="QPG05023.1"/>
    </source>
</evidence>
<evidence type="ECO:0000256" key="2">
    <source>
        <dbReference type="ARBA" id="ARBA00022519"/>
    </source>
</evidence>
<evidence type="ECO:0000256" key="3">
    <source>
        <dbReference type="ARBA" id="ARBA00023136"/>
    </source>
</evidence>
<dbReference type="Proteomes" id="UP000595095">
    <property type="component" value="Chromosome"/>
</dbReference>
<keyword evidence="1 4" id="KW-1003">Cell membrane</keyword>
<protein>
    <recommendedName>
        <fullName evidence="4">Protein Syd</fullName>
    </recommendedName>
</protein>
<comment type="function">
    <text evidence="4">Interacts with the SecY protein in vivo. May bind preferentially to an uncomplexed state of SecY, thus functioning either as a chelating agent for excess SecY in the cell or as a regulatory factor that negatively controls the translocase function.</text>
</comment>
<dbReference type="CDD" id="cd16323">
    <property type="entry name" value="Syd"/>
    <property type="match status" value="1"/>
</dbReference>
<dbReference type="EMBL" id="CP064795">
    <property type="protein sequence ID" value="QPG05023.1"/>
    <property type="molecule type" value="Genomic_DNA"/>
</dbReference>
<gene>
    <name evidence="4 5" type="primary">syd</name>
    <name evidence="5" type="ORF">IT774_12850</name>
</gene>
<comment type="similarity">
    <text evidence="4">Belongs to the Syd family.</text>
</comment>
<dbReference type="GO" id="GO:0009898">
    <property type="term" value="C:cytoplasmic side of plasma membrane"/>
    <property type="evidence" value="ECO:0007669"/>
    <property type="project" value="InterPro"/>
</dbReference>
<dbReference type="InterPro" id="IPR009948">
    <property type="entry name" value="Syd"/>
</dbReference>
<keyword evidence="3 4" id="KW-0472">Membrane</keyword>
<dbReference type="InterPro" id="IPR038228">
    <property type="entry name" value="Syd_sf"/>
</dbReference>
<dbReference type="AlphaFoldDB" id="A0A7S9DW32"/>
<dbReference type="Pfam" id="PF07348">
    <property type="entry name" value="Syd"/>
    <property type="match status" value="1"/>
</dbReference>
<keyword evidence="6" id="KW-1185">Reference proteome</keyword>